<dbReference type="STRING" id="45351.A7SH69"/>
<dbReference type="SMART" id="SM00248">
    <property type="entry name" value="ANK"/>
    <property type="match status" value="3"/>
</dbReference>
<evidence type="ECO:0000313" key="4">
    <source>
        <dbReference type="EMBL" id="EDO36969.1"/>
    </source>
</evidence>
<dbReference type="PANTHER" id="PTHR24161">
    <property type="entry name" value="ANK_REP_REGION DOMAIN-CONTAINING PROTEIN-RELATED"/>
    <property type="match status" value="1"/>
</dbReference>
<evidence type="ECO:0000313" key="5">
    <source>
        <dbReference type="Proteomes" id="UP000001593"/>
    </source>
</evidence>
<dbReference type="SUPFAM" id="SSF48403">
    <property type="entry name" value="Ankyrin repeat"/>
    <property type="match status" value="1"/>
</dbReference>
<feature type="non-terminal residue" evidence="4">
    <location>
        <position position="1"/>
    </location>
</feature>
<name>A7SH69_NEMVE</name>
<dbReference type="Pfam" id="PF00023">
    <property type="entry name" value="Ank"/>
    <property type="match status" value="2"/>
</dbReference>
<organism evidence="4 5">
    <name type="scientific">Nematostella vectensis</name>
    <name type="common">Starlet sea anemone</name>
    <dbReference type="NCBI Taxonomy" id="45351"/>
    <lineage>
        <taxon>Eukaryota</taxon>
        <taxon>Metazoa</taxon>
        <taxon>Cnidaria</taxon>
        <taxon>Anthozoa</taxon>
        <taxon>Hexacorallia</taxon>
        <taxon>Actiniaria</taxon>
        <taxon>Edwardsiidae</taxon>
        <taxon>Nematostella</taxon>
    </lineage>
</organism>
<keyword evidence="2 3" id="KW-0040">ANK repeat</keyword>
<dbReference type="EMBL" id="DS469657">
    <property type="protein sequence ID" value="EDO36969.1"/>
    <property type="molecule type" value="Genomic_DNA"/>
</dbReference>
<feature type="repeat" description="ANK" evidence="3">
    <location>
        <begin position="1"/>
        <end position="32"/>
    </location>
</feature>
<dbReference type="Gene3D" id="1.25.40.20">
    <property type="entry name" value="Ankyrin repeat-containing domain"/>
    <property type="match status" value="1"/>
</dbReference>
<dbReference type="HOGENOM" id="CLU_000134_45_2_1"/>
<dbReference type="Proteomes" id="UP000001593">
    <property type="component" value="Unassembled WGS sequence"/>
</dbReference>
<dbReference type="InParanoid" id="A7SH69"/>
<gene>
    <name evidence="4" type="ORF">NEMVEDRAFT_v1g118115</name>
</gene>
<dbReference type="AlphaFoldDB" id="A7SH69"/>
<dbReference type="InterPro" id="IPR002110">
    <property type="entry name" value="Ankyrin_rpt"/>
</dbReference>
<dbReference type="PROSITE" id="PS50297">
    <property type="entry name" value="ANK_REP_REGION"/>
    <property type="match status" value="1"/>
</dbReference>
<evidence type="ECO:0000256" key="1">
    <source>
        <dbReference type="ARBA" id="ARBA00022737"/>
    </source>
</evidence>
<evidence type="ECO:0000256" key="2">
    <source>
        <dbReference type="ARBA" id="ARBA00023043"/>
    </source>
</evidence>
<reference evidence="4 5" key="1">
    <citation type="journal article" date="2007" name="Science">
        <title>Sea anemone genome reveals ancestral eumetazoan gene repertoire and genomic organization.</title>
        <authorList>
            <person name="Putnam N.H."/>
            <person name="Srivastava M."/>
            <person name="Hellsten U."/>
            <person name="Dirks B."/>
            <person name="Chapman J."/>
            <person name="Salamov A."/>
            <person name="Terry A."/>
            <person name="Shapiro H."/>
            <person name="Lindquist E."/>
            <person name="Kapitonov V.V."/>
            <person name="Jurka J."/>
            <person name="Genikhovich G."/>
            <person name="Grigoriev I.V."/>
            <person name="Lucas S.M."/>
            <person name="Steele R.E."/>
            <person name="Finnerty J.R."/>
            <person name="Technau U."/>
            <person name="Martindale M.Q."/>
            <person name="Rokhsar D.S."/>
        </authorList>
    </citation>
    <scope>NUCLEOTIDE SEQUENCE [LARGE SCALE GENOMIC DNA]</scope>
    <source>
        <strain evidence="5">CH2 X CH6</strain>
    </source>
</reference>
<dbReference type="PROSITE" id="PS50088">
    <property type="entry name" value="ANK_REPEAT"/>
    <property type="match status" value="1"/>
</dbReference>
<dbReference type="PhylomeDB" id="A7SH69"/>
<protein>
    <recommendedName>
        <fullName evidence="6">ANK_REP_REGION domain-containing protein</fullName>
    </recommendedName>
</protein>
<dbReference type="PRINTS" id="PR01415">
    <property type="entry name" value="ANKYRIN"/>
</dbReference>
<evidence type="ECO:0000256" key="3">
    <source>
        <dbReference type="PROSITE-ProRule" id="PRU00023"/>
    </source>
</evidence>
<keyword evidence="1" id="KW-0677">Repeat</keyword>
<proteinExistence type="predicted"/>
<evidence type="ECO:0008006" key="6">
    <source>
        <dbReference type="Google" id="ProtNLM"/>
    </source>
</evidence>
<dbReference type="PANTHER" id="PTHR24161:SF85">
    <property type="entry name" value="PALMITOYLTRANSFERASE HIP14"/>
    <property type="match status" value="1"/>
</dbReference>
<dbReference type="InterPro" id="IPR036770">
    <property type="entry name" value="Ankyrin_rpt-contain_sf"/>
</dbReference>
<sequence length="98" mass="11079">LCTPLHVACSRGDFEMTHLLVTHGADLNAEDAERMTPILRYNFNSRCHYQAVTHILQRGSPIELRDTSDRTALHIAVYSADAKTVSILLEVAERQLWC</sequence>
<accession>A7SH69</accession>
<keyword evidence="5" id="KW-1185">Reference proteome</keyword>